<dbReference type="SUPFAM" id="SSF48179">
    <property type="entry name" value="6-phosphogluconate dehydrogenase C-terminal domain-like"/>
    <property type="match status" value="1"/>
</dbReference>
<keyword evidence="2 7" id="KW-0560">Oxidoreductase</keyword>
<dbReference type="Gene3D" id="3.40.50.720">
    <property type="entry name" value="NAD(P)-binding Rossmann-like Domain"/>
    <property type="match status" value="1"/>
</dbReference>
<evidence type="ECO:0000313" key="8">
    <source>
        <dbReference type="Proteomes" id="UP000255234"/>
    </source>
</evidence>
<dbReference type="InterPro" id="IPR006115">
    <property type="entry name" value="6PGDH_NADP-bd"/>
</dbReference>
<feature type="active site" evidence="4">
    <location>
        <position position="171"/>
    </location>
</feature>
<dbReference type="SUPFAM" id="SSF51735">
    <property type="entry name" value="NAD(P)-binding Rossmann-fold domains"/>
    <property type="match status" value="1"/>
</dbReference>
<sequence>MKIGFIGIGLMGGPLARNLIRAGKEVYIYGRNQQHINKVLSAGTTGKAVKNINDLAICDIIFTCLPLPQTVKSIMIENNGLLSQLKPGSIYIDTSTIDPSTAIKIEQYAIHHNVHYIACTLGLGPAQAETASEPLFVGGNKEIFTKIMPILNLIGSPVHYLGGVVQAYAFKIISNMIGMTNLAILAEGIHLAQKANIDIEQFLTLLAQTGGDSNQLSRRGPAIANNDFSNRFAVDLTLKDLTLGCNMAKDFNYTPIFSQKSRELYQKASKQGYGAEDCCAIYKVLE</sequence>
<dbReference type="PIRSF" id="PIRSF000103">
    <property type="entry name" value="HIBADH"/>
    <property type="match status" value="1"/>
</dbReference>
<proteinExistence type="inferred from homology"/>
<evidence type="ECO:0000256" key="3">
    <source>
        <dbReference type="ARBA" id="ARBA00023027"/>
    </source>
</evidence>
<dbReference type="RefSeq" id="WP_115152260.1">
    <property type="nucleotide sequence ID" value="NZ_UGPP01000001.1"/>
</dbReference>
<dbReference type="Proteomes" id="UP000255234">
    <property type="component" value="Unassembled WGS sequence"/>
</dbReference>
<evidence type="ECO:0000256" key="1">
    <source>
        <dbReference type="ARBA" id="ARBA00009080"/>
    </source>
</evidence>
<dbReference type="PANTHER" id="PTHR22981">
    <property type="entry name" value="3-HYDROXYISOBUTYRATE DEHYDROGENASE-RELATED"/>
    <property type="match status" value="1"/>
</dbReference>
<evidence type="ECO:0000313" key="7">
    <source>
        <dbReference type="EMBL" id="STY72215.1"/>
    </source>
</evidence>
<accession>A0A378NWF7</accession>
<dbReference type="EC" id="1.1.1.291" evidence="7"/>
<protein>
    <submittedName>
        <fullName evidence="7">2-(Hydroxymethyl)glutarate dehydrogenase</fullName>
        <ecNumber evidence="7">1.1.1.291</ecNumber>
    </submittedName>
</protein>
<feature type="domain" description="6-phosphogluconate dehydrogenase NADP-binding" evidence="5">
    <location>
        <begin position="2"/>
        <end position="162"/>
    </location>
</feature>
<dbReference type="GO" id="GO:0051287">
    <property type="term" value="F:NAD binding"/>
    <property type="evidence" value="ECO:0007669"/>
    <property type="project" value="InterPro"/>
</dbReference>
<evidence type="ECO:0000259" key="5">
    <source>
        <dbReference type="Pfam" id="PF03446"/>
    </source>
</evidence>
<organism evidence="7 8">
    <name type="scientific">Megamonas hypermegale</name>
    <dbReference type="NCBI Taxonomy" id="158847"/>
    <lineage>
        <taxon>Bacteria</taxon>
        <taxon>Bacillati</taxon>
        <taxon>Bacillota</taxon>
        <taxon>Negativicutes</taxon>
        <taxon>Selenomonadales</taxon>
        <taxon>Selenomonadaceae</taxon>
        <taxon>Megamonas</taxon>
    </lineage>
</organism>
<dbReference type="InterPro" id="IPR036291">
    <property type="entry name" value="NAD(P)-bd_dom_sf"/>
</dbReference>
<dbReference type="AlphaFoldDB" id="A0A378NWF7"/>
<dbReference type="InterPro" id="IPR015815">
    <property type="entry name" value="HIBADH-related"/>
</dbReference>
<dbReference type="GO" id="GO:0043718">
    <property type="term" value="F:2-hydroxymethylglutarate dehydrogenase activity"/>
    <property type="evidence" value="ECO:0007669"/>
    <property type="project" value="UniProtKB-EC"/>
</dbReference>
<evidence type="ECO:0000259" key="6">
    <source>
        <dbReference type="Pfam" id="PF14833"/>
    </source>
</evidence>
<dbReference type="Pfam" id="PF03446">
    <property type="entry name" value="NAD_binding_2"/>
    <property type="match status" value="1"/>
</dbReference>
<dbReference type="GO" id="GO:0050661">
    <property type="term" value="F:NADP binding"/>
    <property type="evidence" value="ECO:0007669"/>
    <property type="project" value="InterPro"/>
</dbReference>
<evidence type="ECO:0000256" key="2">
    <source>
        <dbReference type="ARBA" id="ARBA00023002"/>
    </source>
</evidence>
<keyword evidence="3" id="KW-0520">NAD</keyword>
<evidence type="ECO:0000256" key="4">
    <source>
        <dbReference type="PIRSR" id="PIRSR000103-1"/>
    </source>
</evidence>
<dbReference type="PANTHER" id="PTHR22981:SF7">
    <property type="entry name" value="3-HYDROXYISOBUTYRATE DEHYDROGENASE, MITOCHONDRIAL"/>
    <property type="match status" value="1"/>
</dbReference>
<dbReference type="Gene3D" id="1.10.1040.10">
    <property type="entry name" value="N-(1-d-carboxylethyl)-l-norvaline Dehydrogenase, domain 2"/>
    <property type="match status" value="1"/>
</dbReference>
<dbReference type="InterPro" id="IPR013328">
    <property type="entry name" value="6PGD_dom2"/>
</dbReference>
<dbReference type="InterPro" id="IPR029154">
    <property type="entry name" value="HIBADH-like_NADP-bd"/>
</dbReference>
<gene>
    <name evidence="7" type="primary">Hgd</name>
    <name evidence="7" type="ORF">NCTC10571_02406</name>
</gene>
<dbReference type="InterPro" id="IPR008927">
    <property type="entry name" value="6-PGluconate_DH-like_C_sf"/>
</dbReference>
<comment type="similarity">
    <text evidence="1">Belongs to the HIBADH-related family.</text>
</comment>
<feature type="domain" description="3-hydroxyisobutyrate dehydrogenase-like NAD-binding" evidence="6">
    <location>
        <begin position="167"/>
        <end position="285"/>
    </location>
</feature>
<name>A0A378NWF7_9FIRM</name>
<dbReference type="EMBL" id="UGPP01000001">
    <property type="protein sequence ID" value="STY72215.1"/>
    <property type="molecule type" value="Genomic_DNA"/>
</dbReference>
<reference evidence="7 8" key="1">
    <citation type="submission" date="2018-06" db="EMBL/GenBank/DDBJ databases">
        <authorList>
            <consortium name="Pathogen Informatics"/>
            <person name="Doyle S."/>
        </authorList>
    </citation>
    <scope>NUCLEOTIDE SEQUENCE [LARGE SCALE GENOMIC DNA]</scope>
    <source>
        <strain evidence="7 8">NCTC10571</strain>
    </source>
</reference>
<dbReference type="Pfam" id="PF14833">
    <property type="entry name" value="NAD_binding_11"/>
    <property type="match status" value="1"/>
</dbReference>